<reference evidence="2 3" key="1">
    <citation type="submission" date="2018-08" db="EMBL/GenBank/DDBJ databases">
        <title>A genome reference for cultivated species of the human gut microbiota.</title>
        <authorList>
            <person name="Zou Y."/>
            <person name="Xue W."/>
            <person name="Luo G."/>
        </authorList>
    </citation>
    <scope>NUCLEOTIDE SEQUENCE [LARGE SCALE GENOMIC DNA]</scope>
    <source>
        <strain evidence="2 3">AF43-2</strain>
    </source>
</reference>
<organism evidence="2 3">
    <name type="scientific">Segatella copri</name>
    <dbReference type="NCBI Taxonomy" id="165179"/>
    <lineage>
        <taxon>Bacteria</taxon>
        <taxon>Pseudomonadati</taxon>
        <taxon>Bacteroidota</taxon>
        <taxon>Bacteroidia</taxon>
        <taxon>Bacteroidales</taxon>
        <taxon>Prevotellaceae</taxon>
        <taxon>Segatella</taxon>
    </lineage>
</organism>
<protein>
    <submittedName>
        <fullName evidence="2">Uncharacterized protein</fullName>
    </submittedName>
</protein>
<comment type="caution">
    <text evidence="2">The sequence shown here is derived from an EMBL/GenBank/DDBJ whole genome shotgun (WGS) entry which is preliminary data.</text>
</comment>
<proteinExistence type="predicted"/>
<feature type="transmembrane region" description="Helical" evidence="1">
    <location>
        <begin position="6"/>
        <end position="22"/>
    </location>
</feature>
<gene>
    <name evidence="2" type="ORF">DW064_03095</name>
</gene>
<feature type="transmembrane region" description="Helical" evidence="1">
    <location>
        <begin position="68"/>
        <end position="94"/>
    </location>
</feature>
<name>A0AA92WKE8_9BACT</name>
<evidence type="ECO:0000313" key="3">
    <source>
        <dbReference type="Proteomes" id="UP000284562"/>
    </source>
</evidence>
<keyword evidence="1" id="KW-0472">Membrane</keyword>
<dbReference type="Proteomes" id="UP000284562">
    <property type="component" value="Unassembled WGS sequence"/>
</dbReference>
<feature type="transmembrane region" description="Helical" evidence="1">
    <location>
        <begin position="43"/>
        <end position="62"/>
    </location>
</feature>
<dbReference type="AlphaFoldDB" id="A0AA92WKE8"/>
<dbReference type="EMBL" id="QRNN01000007">
    <property type="protein sequence ID" value="RHK49729.1"/>
    <property type="molecule type" value="Genomic_DNA"/>
</dbReference>
<evidence type="ECO:0000256" key="1">
    <source>
        <dbReference type="SAM" id="Phobius"/>
    </source>
</evidence>
<evidence type="ECO:0000313" key="2">
    <source>
        <dbReference type="EMBL" id="RHK49729.1"/>
    </source>
</evidence>
<sequence length="112" mass="12891">MQIYGILLNIRGILLNIRGILLKNRENQRNSFLNTPILCSKTYFLQILLKFLAFFLAVPNILRTFANAYKIVVIYSVKATVSPRLHAVGFFYAFKVSFSRQREKGLFNMAVA</sequence>
<keyword evidence="1" id="KW-1133">Transmembrane helix</keyword>
<accession>A0AA92WKE8</accession>
<keyword evidence="1" id="KW-0812">Transmembrane</keyword>